<dbReference type="GO" id="GO:0022857">
    <property type="term" value="F:transmembrane transporter activity"/>
    <property type="evidence" value="ECO:0007669"/>
    <property type="project" value="InterPro"/>
</dbReference>
<feature type="transmembrane region" description="Helical" evidence="1">
    <location>
        <begin position="139"/>
        <end position="162"/>
    </location>
</feature>
<feature type="transmembrane region" description="Helical" evidence="1">
    <location>
        <begin position="257"/>
        <end position="282"/>
    </location>
</feature>
<evidence type="ECO:0000256" key="1">
    <source>
        <dbReference type="SAM" id="Phobius"/>
    </source>
</evidence>
<proteinExistence type="predicted"/>
<feature type="transmembrane region" description="Helical" evidence="1">
    <location>
        <begin position="320"/>
        <end position="339"/>
    </location>
</feature>
<dbReference type="Gene3D" id="1.20.1250.20">
    <property type="entry name" value="MFS general substrate transporter like domains"/>
    <property type="match status" value="2"/>
</dbReference>
<dbReference type="PANTHER" id="PTHR43129:SF1">
    <property type="entry name" value="FOSMIDOMYCIN RESISTANCE PROTEIN"/>
    <property type="match status" value="1"/>
</dbReference>
<dbReference type="SUPFAM" id="SSF103473">
    <property type="entry name" value="MFS general substrate transporter"/>
    <property type="match status" value="1"/>
</dbReference>
<keyword evidence="1" id="KW-0812">Transmembrane</keyword>
<dbReference type="RefSeq" id="WP_198400428.1">
    <property type="nucleotide sequence ID" value="NZ_CP016070.1"/>
</dbReference>
<dbReference type="GO" id="GO:0005886">
    <property type="term" value="C:plasma membrane"/>
    <property type="evidence" value="ECO:0007669"/>
    <property type="project" value="TreeGrafter"/>
</dbReference>
<dbReference type="PANTHER" id="PTHR43129">
    <property type="entry name" value="FOSMIDOMYCIN RESISTANCE PROTEIN"/>
    <property type="match status" value="1"/>
</dbReference>
<feature type="transmembrane region" description="Helical" evidence="1">
    <location>
        <begin position="106"/>
        <end position="127"/>
    </location>
</feature>
<evidence type="ECO:0000313" key="3">
    <source>
        <dbReference type="EMBL" id="AOW79717.1"/>
    </source>
</evidence>
<dbReference type="KEGG" id="halh:HTSR_0521"/>
<protein>
    <submittedName>
        <fullName evidence="3">Major facilitator superfamily MFS_1</fullName>
    </submittedName>
</protein>
<evidence type="ECO:0000313" key="4">
    <source>
        <dbReference type="Proteomes" id="UP000185608"/>
    </source>
</evidence>
<sequence length="415" mass="43015">MSTTTASPERENDRSIAALTMLGHGLFHYFEMAIPILLVVWIDSFPTGVEVAGLIVAIGFAPIGIAALPGGMLSDRYGPGVVLLGSIAGMSLGFGALALAPSIYGVGLALAVWGLFAGVYHPAGMSLISTGAASRGTIFAYHGMAGNLGTALGPFVAATLLLVFEWRVVAGLLALPGVAAFMYGLSIDFDPTAAVDEPAEAAADERDETPLIMRGRELLHSLFPIVLAIVVFDGLFYRGVTAYLPRILRELSAMPALTITDALVGVNVGDYIFVGLLVVGIAGQWVGGTLSDRIAVETGLTGGFALLGLFSLLFVPVAGIGFAPLLLVSALLGFFLFFVQPMYQVAVAVHTPAATRGLSYGVTYLGEFGIGALGIALGGVLLGSYSTRSFFVVIAGFAFLATFLAVLLGVKSRRS</sequence>
<keyword evidence="1" id="KW-0472">Membrane</keyword>
<dbReference type="Pfam" id="PF07690">
    <property type="entry name" value="MFS_1"/>
    <property type="match status" value="1"/>
</dbReference>
<dbReference type="PROSITE" id="PS50850">
    <property type="entry name" value="MFS"/>
    <property type="match status" value="1"/>
</dbReference>
<name>A0A1D8S2Y7_9EURY</name>
<organism evidence="3 4">
    <name type="scientific">Halodesulfurarchaeum formicicum</name>
    <dbReference type="NCBI Taxonomy" id="1873524"/>
    <lineage>
        <taxon>Archaea</taxon>
        <taxon>Methanobacteriati</taxon>
        <taxon>Methanobacteriota</taxon>
        <taxon>Stenosarchaea group</taxon>
        <taxon>Halobacteria</taxon>
        <taxon>Halobacteriales</taxon>
        <taxon>Halobacteriaceae</taxon>
        <taxon>Halodesulfurarchaeum</taxon>
    </lineage>
</organism>
<feature type="transmembrane region" description="Helical" evidence="1">
    <location>
        <begin position="168"/>
        <end position="185"/>
    </location>
</feature>
<dbReference type="InterPro" id="IPR011701">
    <property type="entry name" value="MFS"/>
</dbReference>
<dbReference type="GeneID" id="29828531"/>
<accession>A0A1D8S2Y7</accession>
<feature type="transmembrane region" description="Helical" evidence="1">
    <location>
        <begin position="360"/>
        <end position="383"/>
    </location>
</feature>
<feature type="transmembrane region" description="Helical" evidence="1">
    <location>
        <begin position="21"/>
        <end position="42"/>
    </location>
</feature>
<dbReference type="AlphaFoldDB" id="A0A1D8S2Y7"/>
<dbReference type="STRING" id="1873524.HSR6_0505"/>
<keyword evidence="1" id="KW-1133">Transmembrane helix</keyword>
<feature type="transmembrane region" description="Helical" evidence="1">
    <location>
        <begin position="48"/>
        <end position="68"/>
    </location>
</feature>
<feature type="transmembrane region" description="Helical" evidence="1">
    <location>
        <begin position="389"/>
        <end position="410"/>
    </location>
</feature>
<dbReference type="EMBL" id="CP016070">
    <property type="protein sequence ID" value="AOW79717.1"/>
    <property type="molecule type" value="Genomic_DNA"/>
</dbReference>
<feature type="transmembrane region" description="Helical" evidence="1">
    <location>
        <begin position="294"/>
        <end position="314"/>
    </location>
</feature>
<feature type="transmembrane region" description="Helical" evidence="1">
    <location>
        <begin position="218"/>
        <end position="237"/>
    </location>
</feature>
<dbReference type="InterPro" id="IPR020846">
    <property type="entry name" value="MFS_dom"/>
</dbReference>
<feature type="transmembrane region" description="Helical" evidence="1">
    <location>
        <begin position="80"/>
        <end position="100"/>
    </location>
</feature>
<gene>
    <name evidence="3" type="ORF">HTSR_0521</name>
</gene>
<evidence type="ECO:0000259" key="2">
    <source>
        <dbReference type="PROSITE" id="PS50850"/>
    </source>
</evidence>
<feature type="domain" description="Major facilitator superfamily (MFS) profile" evidence="2">
    <location>
        <begin position="16"/>
        <end position="413"/>
    </location>
</feature>
<dbReference type="Proteomes" id="UP000185608">
    <property type="component" value="Chromosome"/>
</dbReference>
<reference evidence="3 4" key="1">
    <citation type="submission" date="2016-06" db="EMBL/GenBank/DDBJ databases">
        <title>Discovery of anaerobic lithoheterotrophic haloarchaeon capable of sulfur respiration by hydrogen and formate.</title>
        <authorList>
            <person name="Sorokin D.Y."/>
            <person name="Kublanov I.V."/>
            <person name="Roman P."/>
            <person name="Sinninghe Damste J.S."/>
            <person name="Golyshin P.N."/>
            <person name="Rojo D."/>
            <person name="Ciordia S."/>
            <person name="Mena Md.C."/>
            <person name="Ferrer M."/>
            <person name="Smedile F."/>
            <person name="Messina E."/>
            <person name="La Cono V."/>
            <person name="Yakimov M.M."/>
        </authorList>
    </citation>
    <scope>NUCLEOTIDE SEQUENCE [LARGE SCALE GENOMIC DNA]</scope>
    <source>
        <strain evidence="3 4">HTSR1</strain>
    </source>
</reference>
<dbReference type="InterPro" id="IPR036259">
    <property type="entry name" value="MFS_trans_sf"/>
</dbReference>